<name>A0A9W8B1K4_9FUNG</name>
<dbReference type="PANTHER" id="PTHR47959">
    <property type="entry name" value="ATP-DEPENDENT RNA HELICASE RHLE-RELATED"/>
    <property type="match status" value="1"/>
</dbReference>
<evidence type="ECO:0000313" key="10">
    <source>
        <dbReference type="Proteomes" id="UP001151582"/>
    </source>
</evidence>
<dbReference type="GO" id="GO:0003723">
    <property type="term" value="F:RNA binding"/>
    <property type="evidence" value="ECO:0007669"/>
    <property type="project" value="UniProtKB-KW"/>
</dbReference>
<reference evidence="9" key="1">
    <citation type="submission" date="2022-07" db="EMBL/GenBank/DDBJ databases">
        <title>Phylogenomic reconstructions and comparative analyses of Kickxellomycotina fungi.</title>
        <authorList>
            <person name="Reynolds N.K."/>
            <person name="Stajich J.E."/>
            <person name="Barry K."/>
            <person name="Grigoriev I.V."/>
            <person name="Crous P."/>
            <person name="Smith M.E."/>
        </authorList>
    </citation>
    <scope>NUCLEOTIDE SEQUENCE</scope>
    <source>
        <strain evidence="9">RSA 567</strain>
    </source>
</reference>
<dbReference type="EMBL" id="JANBQB010000745">
    <property type="protein sequence ID" value="KAJ1973852.1"/>
    <property type="molecule type" value="Genomic_DNA"/>
</dbReference>
<protein>
    <submittedName>
        <fullName evidence="9">ATP-dependent RNA helicase dbp10</fullName>
        <ecNumber evidence="9">3.6.4.13</ecNumber>
    </submittedName>
</protein>
<dbReference type="PROSITE" id="PS51192">
    <property type="entry name" value="HELICASE_ATP_BIND_1"/>
    <property type="match status" value="1"/>
</dbReference>
<dbReference type="InterPro" id="IPR014001">
    <property type="entry name" value="Helicase_ATP-bd"/>
</dbReference>
<dbReference type="SUPFAM" id="SSF52540">
    <property type="entry name" value="P-loop containing nucleoside triphosphate hydrolases"/>
    <property type="match status" value="1"/>
</dbReference>
<dbReference type="GO" id="GO:0003724">
    <property type="term" value="F:RNA helicase activity"/>
    <property type="evidence" value="ECO:0007669"/>
    <property type="project" value="UniProtKB-EC"/>
</dbReference>
<keyword evidence="2 9" id="KW-0378">Hydrolase</keyword>
<dbReference type="EC" id="3.6.4.13" evidence="9"/>
<dbReference type="PROSITE" id="PS51195">
    <property type="entry name" value="Q_MOTIF"/>
    <property type="match status" value="1"/>
</dbReference>
<keyword evidence="4" id="KW-0067">ATP-binding</keyword>
<dbReference type="GO" id="GO:0005829">
    <property type="term" value="C:cytosol"/>
    <property type="evidence" value="ECO:0007669"/>
    <property type="project" value="TreeGrafter"/>
</dbReference>
<feature type="non-terminal residue" evidence="9">
    <location>
        <position position="212"/>
    </location>
</feature>
<proteinExistence type="predicted"/>
<feature type="domain" description="Helicase ATP-binding" evidence="7">
    <location>
        <begin position="65"/>
        <end position="212"/>
    </location>
</feature>
<evidence type="ECO:0000256" key="3">
    <source>
        <dbReference type="ARBA" id="ARBA00022806"/>
    </source>
</evidence>
<dbReference type="GO" id="GO:0005524">
    <property type="term" value="F:ATP binding"/>
    <property type="evidence" value="ECO:0007669"/>
    <property type="project" value="UniProtKB-KW"/>
</dbReference>
<comment type="caution">
    <text evidence="9">The sequence shown here is derived from an EMBL/GenBank/DDBJ whole genome shotgun (WGS) entry which is preliminary data.</text>
</comment>
<evidence type="ECO:0000256" key="4">
    <source>
        <dbReference type="ARBA" id="ARBA00022840"/>
    </source>
</evidence>
<feature type="domain" description="DEAD-box RNA helicase Q" evidence="8">
    <location>
        <begin position="34"/>
        <end position="62"/>
    </location>
</feature>
<dbReference type="GO" id="GO:0016787">
    <property type="term" value="F:hydrolase activity"/>
    <property type="evidence" value="ECO:0007669"/>
    <property type="project" value="UniProtKB-KW"/>
</dbReference>
<dbReference type="InterPro" id="IPR000629">
    <property type="entry name" value="RNA-helicase_DEAD-box_CS"/>
</dbReference>
<dbReference type="OrthoDB" id="10261375at2759"/>
<dbReference type="InterPro" id="IPR014014">
    <property type="entry name" value="RNA_helicase_DEAD_Q_motif"/>
</dbReference>
<sequence length="212" mass="23355">MADGLSALEALDPTLPKTVSIQDDSGTGRKKKSGGFQSMGLLPNVLRAVIHRGYNVPTPIQRKCIPIILTGRDVVGMARTGSGKTAAFLIPLVNRLRSHSPKVGIRGLVLSPSRELALQTLKFAKDLCKYTDLRHCTLVGGDSMDEQYHMLATNPDIVVATPGRFLHLVVEMKLDLSTVEYIVFDEADRLFELGFSIQLHEILSRLPHNRQT</sequence>
<dbReference type="InterPro" id="IPR027417">
    <property type="entry name" value="P-loop_NTPase"/>
</dbReference>
<dbReference type="SMART" id="SM00487">
    <property type="entry name" value="DEXDc"/>
    <property type="match status" value="1"/>
</dbReference>
<keyword evidence="5" id="KW-0694">RNA-binding</keyword>
<gene>
    <name evidence="9" type="primary">DBP10</name>
    <name evidence="9" type="ORF">H4R34_004935</name>
</gene>
<evidence type="ECO:0000256" key="5">
    <source>
        <dbReference type="ARBA" id="ARBA00022884"/>
    </source>
</evidence>
<keyword evidence="3 9" id="KW-0347">Helicase</keyword>
<keyword evidence="10" id="KW-1185">Reference proteome</keyword>
<keyword evidence="1" id="KW-0547">Nucleotide-binding</keyword>
<evidence type="ECO:0000256" key="2">
    <source>
        <dbReference type="ARBA" id="ARBA00022801"/>
    </source>
</evidence>
<evidence type="ECO:0000259" key="8">
    <source>
        <dbReference type="PROSITE" id="PS51195"/>
    </source>
</evidence>
<evidence type="ECO:0000256" key="1">
    <source>
        <dbReference type="ARBA" id="ARBA00022741"/>
    </source>
</evidence>
<dbReference type="Gene3D" id="3.40.50.300">
    <property type="entry name" value="P-loop containing nucleotide triphosphate hydrolases"/>
    <property type="match status" value="1"/>
</dbReference>
<feature type="short sequence motif" description="Q motif" evidence="6">
    <location>
        <begin position="34"/>
        <end position="62"/>
    </location>
</feature>
<evidence type="ECO:0000313" key="9">
    <source>
        <dbReference type="EMBL" id="KAJ1973852.1"/>
    </source>
</evidence>
<evidence type="ECO:0000256" key="6">
    <source>
        <dbReference type="PROSITE-ProRule" id="PRU00552"/>
    </source>
</evidence>
<dbReference type="Proteomes" id="UP001151582">
    <property type="component" value="Unassembled WGS sequence"/>
</dbReference>
<dbReference type="PANTHER" id="PTHR47959:SF8">
    <property type="entry name" value="RNA HELICASE"/>
    <property type="match status" value="1"/>
</dbReference>
<dbReference type="AlphaFoldDB" id="A0A9W8B1K4"/>
<dbReference type="InterPro" id="IPR050079">
    <property type="entry name" value="DEAD_box_RNA_helicase"/>
</dbReference>
<evidence type="ECO:0000259" key="7">
    <source>
        <dbReference type="PROSITE" id="PS51192"/>
    </source>
</evidence>
<dbReference type="InterPro" id="IPR011545">
    <property type="entry name" value="DEAD/DEAH_box_helicase_dom"/>
</dbReference>
<accession>A0A9W8B1K4</accession>
<organism evidence="9 10">
    <name type="scientific">Dimargaris verticillata</name>
    <dbReference type="NCBI Taxonomy" id="2761393"/>
    <lineage>
        <taxon>Eukaryota</taxon>
        <taxon>Fungi</taxon>
        <taxon>Fungi incertae sedis</taxon>
        <taxon>Zoopagomycota</taxon>
        <taxon>Kickxellomycotina</taxon>
        <taxon>Dimargaritomycetes</taxon>
        <taxon>Dimargaritales</taxon>
        <taxon>Dimargaritaceae</taxon>
        <taxon>Dimargaris</taxon>
    </lineage>
</organism>
<dbReference type="Pfam" id="PF00270">
    <property type="entry name" value="DEAD"/>
    <property type="match status" value="1"/>
</dbReference>
<dbReference type="PROSITE" id="PS00039">
    <property type="entry name" value="DEAD_ATP_HELICASE"/>
    <property type="match status" value="1"/>
</dbReference>